<keyword evidence="2" id="KW-1185">Reference proteome</keyword>
<gene>
    <name evidence="1" type="ORF">MsAm2_10040</name>
</gene>
<dbReference type="EMBL" id="CP131061">
    <property type="protein sequence ID" value="WNY27212.1"/>
    <property type="molecule type" value="Genomic_DNA"/>
</dbReference>
<dbReference type="InterPro" id="IPR032580">
    <property type="entry name" value="SatD"/>
</dbReference>
<dbReference type="Pfam" id="PF16264">
    <property type="entry name" value="SatD"/>
    <property type="match status" value="1"/>
</dbReference>
<evidence type="ECO:0000313" key="1">
    <source>
        <dbReference type="EMBL" id="WNY27212.1"/>
    </source>
</evidence>
<evidence type="ECO:0008006" key="3">
    <source>
        <dbReference type="Google" id="ProtNLM"/>
    </source>
</evidence>
<proteinExistence type="predicted"/>
<protein>
    <recommendedName>
        <fullName evidence="3">DNA-binding protein</fullName>
    </recommendedName>
</protein>
<sequence length="241" mass="27872">MTEKTYFAVIGDIISSKKATDRNQLQERLNDVLNDINKTYAKDIASKFVITLGDEFQGLLIKAERLLEITDRIKFLMEPVEIRFGIGIGNIETKINKESSVGADGPAFWNARKAINIIHDHNDYKRSKIMIQAGLNEEDENENEFLNVVNESLHLCDYMESKWRKTQKNVIKESILHFGYDTKITQKELSVLLNLSVQSVNFKIKNTGYYNYLRTKKSICEALQEMWGNDKRNGKENKKIK</sequence>
<reference evidence="1 2" key="1">
    <citation type="submission" date="2023-07" db="EMBL/GenBank/DDBJ databases">
        <title>Closed genome sequence of Methanosarcinaceae archaeon Am2.</title>
        <authorList>
            <person name="Poehlein A."/>
            <person name="Protasov E."/>
            <person name="Platt K."/>
            <person name="Reeh H."/>
            <person name="Daniel R."/>
            <person name="Brune A."/>
        </authorList>
    </citation>
    <scope>NUCLEOTIDE SEQUENCE [LARGE SCALE GENOMIC DNA]</scope>
    <source>
        <strain evidence="1 2">Am2</strain>
    </source>
</reference>
<name>A0AA96VIQ2_9EURY</name>
<accession>A0AA96VIQ2</accession>
<dbReference type="Proteomes" id="UP001304970">
    <property type="component" value="Chromosome"/>
</dbReference>
<dbReference type="AlphaFoldDB" id="A0AA96VIQ2"/>
<evidence type="ECO:0000313" key="2">
    <source>
        <dbReference type="Proteomes" id="UP001304970"/>
    </source>
</evidence>
<dbReference type="RefSeq" id="WP_338097190.1">
    <property type="nucleotide sequence ID" value="NZ_CP131061.1"/>
</dbReference>
<dbReference type="GeneID" id="89228422"/>
<organism evidence="1 2">
    <name type="scientific">Methanolapillus ohkumae</name>
    <dbReference type="NCBI Taxonomy" id="3028298"/>
    <lineage>
        <taxon>Archaea</taxon>
        <taxon>Methanobacteriati</taxon>
        <taxon>Methanobacteriota</taxon>
        <taxon>Stenosarchaea group</taxon>
        <taxon>Methanomicrobia</taxon>
        <taxon>Methanosarcinales</taxon>
        <taxon>Methanosarcinaceae</taxon>
        <taxon>Methanolapillus</taxon>
    </lineage>
</organism>